<evidence type="ECO:0000256" key="1">
    <source>
        <dbReference type="SAM" id="MobiDB-lite"/>
    </source>
</evidence>
<feature type="chain" id="PRO_5046700911" description="Lipoprotein" evidence="2">
    <location>
        <begin position="29"/>
        <end position="231"/>
    </location>
</feature>
<sequence>MKKMTHRMILTSLLSCLFILVGCSSQQASKEINGQPTPSAEQSENNEDKVDNPDAPSDDTTTPEEKEEPNDEANTPLPDTIEITLAGELELETHTAHLQQSELGYFLYTLEGYRLEQEEQGKDILIAPFNEEIFMRIQPLGNNVSAEEKKASITEKAEGNLTEAESIDESNTAYTLIEEIPSDTGTLTLLHVGKEVDNQLFAFTIHIPVIEAIEAAEPAFLAMMETVETQK</sequence>
<protein>
    <recommendedName>
        <fullName evidence="5">Lipoprotein</fullName>
    </recommendedName>
</protein>
<keyword evidence="4" id="KW-1185">Reference proteome</keyword>
<feature type="region of interest" description="Disordered" evidence="1">
    <location>
        <begin position="28"/>
        <end position="78"/>
    </location>
</feature>
<feature type="signal peptide" evidence="2">
    <location>
        <begin position="1"/>
        <end position="28"/>
    </location>
</feature>
<gene>
    <name evidence="3" type="ORF">JOC48_000641</name>
</gene>
<evidence type="ECO:0000256" key="2">
    <source>
        <dbReference type="SAM" id="SignalP"/>
    </source>
</evidence>
<dbReference type="PROSITE" id="PS51257">
    <property type="entry name" value="PROKAR_LIPOPROTEIN"/>
    <property type="match status" value="1"/>
</dbReference>
<name>A0ABS2MWA0_9BACI</name>
<keyword evidence="2" id="KW-0732">Signal</keyword>
<evidence type="ECO:0000313" key="4">
    <source>
        <dbReference type="Proteomes" id="UP001296943"/>
    </source>
</evidence>
<feature type="compositionally biased region" description="Acidic residues" evidence="1">
    <location>
        <begin position="61"/>
        <end position="71"/>
    </location>
</feature>
<proteinExistence type="predicted"/>
<organism evidence="3 4">
    <name type="scientific">Aquibacillus albus</name>
    <dbReference type="NCBI Taxonomy" id="1168171"/>
    <lineage>
        <taxon>Bacteria</taxon>
        <taxon>Bacillati</taxon>
        <taxon>Bacillota</taxon>
        <taxon>Bacilli</taxon>
        <taxon>Bacillales</taxon>
        <taxon>Bacillaceae</taxon>
        <taxon>Aquibacillus</taxon>
    </lineage>
</organism>
<dbReference type="RefSeq" id="WP_204497591.1">
    <property type="nucleotide sequence ID" value="NZ_JAFBDR010000002.1"/>
</dbReference>
<evidence type="ECO:0000313" key="3">
    <source>
        <dbReference type="EMBL" id="MBM7570163.1"/>
    </source>
</evidence>
<feature type="compositionally biased region" description="Polar residues" evidence="1">
    <location>
        <begin position="28"/>
        <end position="43"/>
    </location>
</feature>
<dbReference type="Proteomes" id="UP001296943">
    <property type="component" value="Unassembled WGS sequence"/>
</dbReference>
<reference evidence="3 4" key="1">
    <citation type="submission" date="2021-01" db="EMBL/GenBank/DDBJ databases">
        <title>Genomic Encyclopedia of Type Strains, Phase IV (KMG-IV): sequencing the most valuable type-strain genomes for metagenomic binning, comparative biology and taxonomic classification.</title>
        <authorList>
            <person name="Goeker M."/>
        </authorList>
    </citation>
    <scope>NUCLEOTIDE SEQUENCE [LARGE SCALE GENOMIC DNA]</scope>
    <source>
        <strain evidence="3 4">DSM 23711</strain>
    </source>
</reference>
<accession>A0ABS2MWA0</accession>
<comment type="caution">
    <text evidence="3">The sequence shown here is derived from an EMBL/GenBank/DDBJ whole genome shotgun (WGS) entry which is preliminary data.</text>
</comment>
<evidence type="ECO:0008006" key="5">
    <source>
        <dbReference type="Google" id="ProtNLM"/>
    </source>
</evidence>
<dbReference type="EMBL" id="JAFBDR010000002">
    <property type="protein sequence ID" value="MBM7570163.1"/>
    <property type="molecule type" value="Genomic_DNA"/>
</dbReference>